<name>A0A0N1INM5_PAPMA</name>
<proteinExistence type="predicted"/>
<dbReference type="EMBL" id="KQ461157">
    <property type="protein sequence ID" value="KPJ08084.1"/>
    <property type="molecule type" value="Genomic_DNA"/>
</dbReference>
<dbReference type="AlphaFoldDB" id="A0A0N1INM5"/>
<reference evidence="1 2" key="1">
    <citation type="journal article" date="2015" name="Nat. Commun.">
        <title>Outbred genome sequencing and CRISPR/Cas9 gene editing in butterflies.</title>
        <authorList>
            <person name="Li X."/>
            <person name="Fan D."/>
            <person name="Zhang W."/>
            <person name="Liu G."/>
            <person name="Zhang L."/>
            <person name="Zhao L."/>
            <person name="Fang X."/>
            <person name="Chen L."/>
            <person name="Dong Y."/>
            <person name="Chen Y."/>
            <person name="Ding Y."/>
            <person name="Zhao R."/>
            <person name="Feng M."/>
            <person name="Zhu Y."/>
            <person name="Feng Y."/>
            <person name="Jiang X."/>
            <person name="Zhu D."/>
            <person name="Xiang H."/>
            <person name="Feng X."/>
            <person name="Li S."/>
            <person name="Wang J."/>
            <person name="Zhang G."/>
            <person name="Kronforst M.R."/>
            <person name="Wang W."/>
        </authorList>
    </citation>
    <scope>NUCLEOTIDE SEQUENCE [LARGE SCALE GENOMIC DNA]</scope>
    <source>
        <strain evidence="1">Ya'a_city_454_Pm</strain>
        <tissue evidence="1">Whole body</tissue>
    </source>
</reference>
<gene>
    <name evidence="1" type="ORF">RR48_02492</name>
</gene>
<evidence type="ECO:0000313" key="1">
    <source>
        <dbReference type="EMBL" id="KPJ08084.1"/>
    </source>
</evidence>
<organism evidence="1 2">
    <name type="scientific">Papilio machaon</name>
    <name type="common">Old World swallowtail butterfly</name>
    <dbReference type="NCBI Taxonomy" id="76193"/>
    <lineage>
        <taxon>Eukaryota</taxon>
        <taxon>Metazoa</taxon>
        <taxon>Ecdysozoa</taxon>
        <taxon>Arthropoda</taxon>
        <taxon>Hexapoda</taxon>
        <taxon>Insecta</taxon>
        <taxon>Pterygota</taxon>
        <taxon>Neoptera</taxon>
        <taxon>Endopterygota</taxon>
        <taxon>Lepidoptera</taxon>
        <taxon>Glossata</taxon>
        <taxon>Ditrysia</taxon>
        <taxon>Papilionoidea</taxon>
        <taxon>Papilionidae</taxon>
        <taxon>Papilioninae</taxon>
        <taxon>Papilio</taxon>
    </lineage>
</organism>
<sequence length="96" mass="11013">MFRAQLRDKIQRSGGLQQWALEIEKLVRKSNPGADTKMVDTNIVQAFVDGIKDLEVSAAVRLRHHTSLKEALAHALEVESVRHNTIKFQPFWTRSF</sequence>
<dbReference type="InParanoid" id="A0A0N1INM5"/>
<protein>
    <submittedName>
        <fullName evidence="1">Uncharacterized protein</fullName>
    </submittedName>
</protein>
<evidence type="ECO:0000313" key="2">
    <source>
        <dbReference type="Proteomes" id="UP000053240"/>
    </source>
</evidence>
<dbReference type="Proteomes" id="UP000053240">
    <property type="component" value="Unassembled WGS sequence"/>
</dbReference>
<accession>A0A0N1INM5</accession>
<keyword evidence="2" id="KW-1185">Reference proteome</keyword>